<gene>
    <name evidence="3" type="ORF">HQ865_21665</name>
</gene>
<dbReference type="AlphaFoldDB" id="A0A7D4TZI3"/>
<dbReference type="Gene3D" id="3.40.1440.10">
    <property type="entry name" value="GIY-YIG endonuclease"/>
    <property type="match status" value="1"/>
</dbReference>
<evidence type="ECO:0000259" key="2">
    <source>
        <dbReference type="PROSITE" id="PS50164"/>
    </source>
</evidence>
<dbReference type="Proteomes" id="UP000505355">
    <property type="component" value="Chromosome"/>
</dbReference>
<dbReference type="PANTHER" id="PTHR34477">
    <property type="entry name" value="UPF0213 PROTEIN YHBQ"/>
    <property type="match status" value="1"/>
</dbReference>
<dbReference type="InterPro" id="IPR000305">
    <property type="entry name" value="GIY-YIG_endonuc"/>
</dbReference>
<reference evidence="3 4" key="1">
    <citation type="submission" date="2020-05" db="EMBL/GenBank/DDBJ databases">
        <title>Mucilaginibacter mali sp. nov.</title>
        <authorList>
            <person name="Kim H.S."/>
            <person name="Lee K.C."/>
            <person name="Suh M.K."/>
            <person name="Kim J.-S."/>
            <person name="Han K.-I."/>
            <person name="Eom M.K."/>
            <person name="Shin Y.K."/>
            <person name="Lee J.-S."/>
        </authorList>
    </citation>
    <scope>NUCLEOTIDE SEQUENCE [LARGE SCALE GENOMIC DNA]</scope>
    <source>
        <strain evidence="3 4">G2-14</strain>
    </source>
</reference>
<keyword evidence="4" id="KW-1185">Reference proteome</keyword>
<name>A0A7D4TZI3_9SPHI</name>
<dbReference type="PROSITE" id="PS50164">
    <property type="entry name" value="GIY_YIG"/>
    <property type="match status" value="1"/>
</dbReference>
<accession>A0A7D4TZI3</accession>
<dbReference type="InterPro" id="IPR050190">
    <property type="entry name" value="UPF0213_domain"/>
</dbReference>
<evidence type="ECO:0000256" key="1">
    <source>
        <dbReference type="ARBA" id="ARBA00007435"/>
    </source>
</evidence>
<dbReference type="RefSeq" id="WP_173416908.1">
    <property type="nucleotide sequence ID" value="NZ_CP054139.1"/>
</dbReference>
<evidence type="ECO:0000313" key="4">
    <source>
        <dbReference type="Proteomes" id="UP000505355"/>
    </source>
</evidence>
<sequence length="101" mass="11694">MATFGGYVYIITNKYNAVLYTGVTSELYNRICKHKNKEYPTAFSAKYNCDKLVYYSGFPTINEAIAEEKRIKGCSRNYKIDLIESKNPKWIDLFDNIPDEA</sequence>
<protein>
    <submittedName>
        <fullName evidence="3">GIY-YIG nuclease family protein</fullName>
    </submittedName>
</protein>
<dbReference type="InterPro" id="IPR035901">
    <property type="entry name" value="GIY-YIG_endonuc_sf"/>
</dbReference>
<evidence type="ECO:0000313" key="3">
    <source>
        <dbReference type="EMBL" id="QKJ32257.1"/>
    </source>
</evidence>
<proteinExistence type="inferred from homology"/>
<dbReference type="SUPFAM" id="SSF82771">
    <property type="entry name" value="GIY-YIG endonuclease"/>
    <property type="match status" value="1"/>
</dbReference>
<dbReference type="PANTHER" id="PTHR34477:SF5">
    <property type="entry name" value="BSL5627 PROTEIN"/>
    <property type="match status" value="1"/>
</dbReference>
<feature type="domain" description="GIY-YIG" evidence="2">
    <location>
        <begin position="4"/>
        <end position="81"/>
    </location>
</feature>
<organism evidence="3 4">
    <name type="scientific">Mucilaginibacter mali</name>
    <dbReference type="NCBI Taxonomy" id="2740462"/>
    <lineage>
        <taxon>Bacteria</taxon>
        <taxon>Pseudomonadati</taxon>
        <taxon>Bacteroidota</taxon>
        <taxon>Sphingobacteriia</taxon>
        <taxon>Sphingobacteriales</taxon>
        <taxon>Sphingobacteriaceae</taxon>
        <taxon>Mucilaginibacter</taxon>
    </lineage>
</organism>
<dbReference type="CDD" id="cd10448">
    <property type="entry name" value="GIY-YIG_unchar_3"/>
    <property type="match status" value="1"/>
</dbReference>
<dbReference type="Pfam" id="PF01541">
    <property type="entry name" value="GIY-YIG"/>
    <property type="match status" value="1"/>
</dbReference>
<dbReference type="EMBL" id="CP054139">
    <property type="protein sequence ID" value="QKJ32257.1"/>
    <property type="molecule type" value="Genomic_DNA"/>
</dbReference>
<comment type="similarity">
    <text evidence="1">Belongs to the UPF0213 family.</text>
</comment>
<dbReference type="KEGG" id="mmab:HQ865_21665"/>